<evidence type="ECO:0000256" key="1">
    <source>
        <dbReference type="SAM" id="MobiDB-lite"/>
    </source>
</evidence>
<feature type="region of interest" description="Disordered" evidence="1">
    <location>
        <begin position="1"/>
        <end position="35"/>
    </location>
</feature>
<dbReference type="AlphaFoldDB" id="L9KR12"/>
<reference evidence="3" key="1">
    <citation type="submission" date="2012-07" db="EMBL/GenBank/DDBJ databases">
        <title>Genome of the Chinese tree shrew, a rising model animal genetically related to primates.</title>
        <authorList>
            <person name="Zhang G."/>
            <person name="Fan Y."/>
            <person name="Yao Y."/>
            <person name="Huang Z."/>
        </authorList>
    </citation>
    <scope>NUCLEOTIDE SEQUENCE [LARGE SCALE GENOMIC DNA]</scope>
</reference>
<accession>L9KR12</accession>
<keyword evidence="3" id="KW-1185">Reference proteome</keyword>
<evidence type="ECO:0000313" key="2">
    <source>
        <dbReference type="EMBL" id="ELW65216.1"/>
    </source>
</evidence>
<organism evidence="2 3">
    <name type="scientific">Tupaia chinensis</name>
    <name type="common">Chinese tree shrew</name>
    <name type="synonym">Tupaia belangeri chinensis</name>
    <dbReference type="NCBI Taxonomy" id="246437"/>
    <lineage>
        <taxon>Eukaryota</taxon>
        <taxon>Metazoa</taxon>
        <taxon>Chordata</taxon>
        <taxon>Craniata</taxon>
        <taxon>Vertebrata</taxon>
        <taxon>Euteleostomi</taxon>
        <taxon>Mammalia</taxon>
        <taxon>Eutheria</taxon>
        <taxon>Euarchontoglires</taxon>
        <taxon>Scandentia</taxon>
        <taxon>Tupaiidae</taxon>
        <taxon>Tupaia</taxon>
    </lineage>
</organism>
<evidence type="ECO:0000313" key="3">
    <source>
        <dbReference type="Proteomes" id="UP000011518"/>
    </source>
</evidence>
<sequence>MGTRRCDKQSGHLETSSQDGVPRVDLKSALSSSGNRFRRSSKWWKARGPRVPLGCQKEQEHSMHYNQEVKPTSDRVEEQLSAVSSQNIQTLPIYYVLRTLLQALKILGAMIFMSHQNTAGYGRLVLSNPSGAGKNTEFECSQFADGKAH</sequence>
<name>L9KR12_TUPCH</name>
<dbReference type="EMBL" id="KB320699">
    <property type="protein sequence ID" value="ELW65216.1"/>
    <property type="molecule type" value="Genomic_DNA"/>
</dbReference>
<dbReference type="Proteomes" id="UP000011518">
    <property type="component" value="Unassembled WGS sequence"/>
</dbReference>
<dbReference type="InParanoid" id="L9KR12"/>
<reference evidence="3" key="2">
    <citation type="journal article" date="2013" name="Nat. Commun.">
        <title>Genome of the Chinese tree shrew.</title>
        <authorList>
            <person name="Fan Y."/>
            <person name="Huang Z.Y."/>
            <person name="Cao C.C."/>
            <person name="Chen C.S."/>
            <person name="Chen Y.X."/>
            <person name="Fan D.D."/>
            <person name="He J."/>
            <person name="Hou H.L."/>
            <person name="Hu L."/>
            <person name="Hu X.T."/>
            <person name="Jiang X.T."/>
            <person name="Lai R."/>
            <person name="Lang Y.S."/>
            <person name="Liang B."/>
            <person name="Liao S.G."/>
            <person name="Mu D."/>
            <person name="Ma Y.Y."/>
            <person name="Niu Y.Y."/>
            <person name="Sun X.Q."/>
            <person name="Xia J.Q."/>
            <person name="Xiao J."/>
            <person name="Xiong Z.Q."/>
            <person name="Xu L."/>
            <person name="Yang L."/>
            <person name="Zhang Y."/>
            <person name="Zhao W."/>
            <person name="Zhao X.D."/>
            <person name="Zheng Y.T."/>
            <person name="Zhou J.M."/>
            <person name="Zhu Y.B."/>
            <person name="Zhang G.J."/>
            <person name="Wang J."/>
            <person name="Yao Y.G."/>
        </authorList>
    </citation>
    <scope>NUCLEOTIDE SEQUENCE [LARGE SCALE GENOMIC DNA]</scope>
</reference>
<proteinExistence type="predicted"/>
<feature type="compositionally biased region" description="Basic and acidic residues" evidence="1">
    <location>
        <begin position="1"/>
        <end position="11"/>
    </location>
</feature>
<gene>
    <name evidence="2" type="ORF">TREES_T100009779</name>
</gene>
<protein>
    <submittedName>
        <fullName evidence="2">Uncharacterized protein</fullName>
    </submittedName>
</protein>